<dbReference type="Proteomes" id="UP000217785">
    <property type="component" value="Unassembled WGS sequence"/>
</dbReference>
<keyword evidence="3" id="KW-1185">Reference proteome</keyword>
<dbReference type="SUPFAM" id="SSF109604">
    <property type="entry name" value="HD-domain/PDEase-like"/>
    <property type="match status" value="1"/>
</dbReference>
<protein>
    <submittedName>
        <fullName evidence="2">Metal-dependent phosphohydrolase</fullName>
    </submittedName>
</protein>
<sequence length="353" mass="39420">MRYVPIDSVEPGNVLARSIYTSDGMALLNAGVQLTIGMLSNLRRLGVTAVYIQDERFSDVVVEEVVSEQTRREALSSFSMTVQCIQTGKNVSSKSIYDSTSNLIDEITRNQKVLLNLTDIRTKDNAMFIHALQVCTLSAVIGVKLGLPKVQLQELAIGALLHDIGKCDVPEKEKKQEDTELEGNLNDYNQHTWRGYKRLRKIKEFSITIPHVALQHHENVDGTGFPRQLQGEDIHRYAKIVAVANFFDNLVAGSGFNGKRLLPHEATECLMGFSGKRFDLETVITFLKCIAIYPNGTSVKLNTGQIGVVVGQHSGLPARPIVRLFKKDWDEHNVREVDLAKETTVFITQVLNE</sequence>
<gene>
    <name evidence="2" type="ORF">EFBL_2912</name>
</gene>
<dbReference type="InterPro" id="IPR037522">
    <property type="entry name" value="HD_GYP_dom"/>
</dbReference>
<dbReference type="Gene3D" id="1.10.3210.10">
    <property type="entry name" value="Hypothetical protein af1432"/>
    <property type="match status" value="1"/>
</dbReference>
<dbReference type="GO" id="GO:0016787">
    <property type="term" value="F:hydrolase activity"/>
    <property type="evidence" value="ECO:0007669"/>
    <property type="project" value="UniProtKB-KW"/>
</dbReference>
<dbReference type="PROSITE" id="PS51832">
    <property type="entry name" value="HD_GYP"/>
    <property type="match status" value="1"/>
</dbReference>
<reference evidence="3" key="1">
    <citation type="submission" date="2017-07" db="EMBL/GenBank/DDBJ databases">
        <title>Draft genome sequence of Effusibacillus lacus strain skLN1.</title>
        <authorList>
            <person name="Watanabe M."/>
            <person name="Kojima H."/>
            <person name="Fukui M."/>
        </authorList>
    </citation>
    <scope>NUCLEOTIDE SEQUENCE [LARGE SCALE GENOMIC DNA]</scope>
    <source>
        <strain evidence="3">skLN1</strain>
    </source>
</reference>
<organism evidence="2 3">
    <name type="scientific">Effusibacillus lacus</name>
    <dbReference type="NCBI Taxonomy" id="1348429"/>
    <lineage>
        <taxon>Bacteria</taxon>
        <taxon>Bacillati</taxon>
        <taxon>Bacillota</taxon>
        <taxon>Bacilli</taxon>
        <taxon>Bacillales</taxon>
        <taxon>Alicyclobacillaceae</taxon>
        <taxon>Effusibacillus</taxon>
    </lineage>
</organism>
<dbReference type="RefSeq" id="WP_096182969.1">
    <property type="nucleotide sequence ID" value="NZ_BDUF01000086.1"/>
</dbReference>
<evidence type="ECO:0000313" key="2">
    <source>
        <dbReference type="EMBL" id="GAX91246.1"/>
    </source>
</evidence>
<dbReference type="Pfam" id="PF13487">
    <property type="entry name" value="HD_5"/>
    <property type="match status" value="1"/>
</dbReference>
<evidence type="ECO:0000313" key="3">
    <source>
        <dbReference type="Proteomes" id="UP000217785"/>
    </source>
</evidence>
<feature type="domain" description="HD-GYP" evidence="1">
    <location>
        <begin position="105"/>
        <end position="302"/>
    </location>
</feature>
<proteinExistence type="predicted"/>
<name>A0A292YPY6_9BACL</name>
<dbReference type="CDD" id="cd00077">
    <property type="entry name" value="HDc"/>
    <property type="match status" value="1"/>
</dbReference>
<comment type="caution">
    <text evidence="2">The sequence shown here is derived from an EMBL/GenBank/DDBJ whole genome shotgun (WGS) entry which is preliminary data.</text>
</comment>
<dbReference type="PANTHER" id="PTHR43155">
    <property type="entry name" value="CYCLIC DI-GMP PHOSPHODIESTERASE PA4108-RELATED"/>
    <property type="match status" value="1"/>
</dbReference>
<dbReference type="SMART" id="SM00471">
    <property type="entry name" value="HDc"/>
    <property type="match status" value="1"/>
</dbReference>
<accession>A0A292YPY6</accession>
<keyword evidence="2" id="KW-0378">Hydrolase</keyword>
<dbReference type="AlphaFoldDB" id="A0A292YPY6"/>
<evidence type="ECO:0000259" key="1">
    <source>
        <dbReference type="PROSITE" id="PS51832"/>
    </source>
</evidence>
<dbReference type="PANTHER" id="PTHR43155:SF2">
    <property type="entry name" value="CYCLIC DI-GMP PHOSPHODIESTERASE PA4108"/>
    <property type="match status" value="1"/>
</dbReference>
<dbReference type="InterPro" id="IPR003607">
    <property type="entry name" value="HD/PDEase_dom"/>
</dbReference>
<dbReference type="EMBL" id="BDUF01000086">
    <property type="protein sequence ID" value="GAX91246.1"/>
    <property type="molecule type" value="Genomic_DNA"/>
</dbReference>
<dbReference type="OrthoDB" id="9759601at2"/>